<dbReference type="Proteomes" id="UP000177811">
    <property type="component" value="Unassembled WGS sequence"/>
</dbReference>
<dbReference type="AlphaFoldDB" id="A0A1G2KR63"/>
<comment type="caution">
    <text evidence="2">The sequence shown here is derived from an EMBL/GenBank/DDBJ whole genome shotgun (WGS) entry which is preliminary data.</text>
</comment>
<protein>
    <submittedName>
        <fullName evidence="2">Uncharacterized protein</fullName>
    </submittedName>
</protein>
<sequence length="104" mass="12198">MKYPDVKKFFSFSHSDGSSPARFERIVRGALWALCVLILALLILDGYIFYQYSYKVGHESRRVEYKIVLQEKLIQDLVAELKERQKLLESVERGEGRTLQNPFK</sequence>
<keyword evidence="1" id="KW-0812">Transmembrane</keyword>
<evidence type="ECO:0000256" key="1">
    <source>
        <dbReference type="SAM" id="Phobius"/>
    </source>
</evidence>
<name>A0A1G2KR63_9BACT</name>
<gene>
    <name evidence="2" type="ORF">A3C16_02660</name>
</gene>
<evidence type="ECO:0000313" key="3">
    <source>
        <dbReference type="Proteomes" id="UP000177811"/>
    </source>
</evidence>
<keyword evidence="1" id="KW-0472">Membrane</keyword>
<evidence type="ECO:0000313" key="2">
    <source>
        <dbReference type="EMBL" id="OHA01764.1"/>
    </source>
</evidence>
<feature type="transmembrane region" description="Helical" evidence="1">
    <location>
        <begin position="30"/>
        <end position="52"/>
    </location>
</feature>
<dbReference type="EMBL" id="MHQL01000054">
    <property type="protein sequence ID" value="OHA01764.1"/>
    <property type="molecule type" value="Genomic_DNA"/>
</dbReference>
<keyword evidence="1" id="KW-1133">Transmembrane helix</keyword>
<proteinExistence type="predicted"/>
<organism evidence="2 3">
    <name type="scientific">Candidatus Sungbacteria bacterium RIFCSPHIGHO2_02_FULL_51_29</name>
    <dbReference type="NCBI Taxonomy" id="1802273"/>
    <lineage>
        <taxon>Bacteria</taxon>
        <taxon>Candidatus Sungiibacteriota</taxon>
    </lineage>
</organism>
<reference evidence="2 3" key="1">
    <citation type="journal article" date="2016" name="Nat. Commun.">
        <title>Thousands of microbial genomes shed light on interconnected biogeochemical processes in an aquifer system.</title>
        <authorList>
            <person name="Anantharaman K."/>
            <person name="Brown C.T."/>
            <person name="Hug L.A."/>
            <person name="Sharon I."/>
            <person name="Castelle C.J."/>
            <person name="Probst A.J."/>
            <person name="Thomas B.C."/>
            <person name="Singh A."/>
            <person name="Wilkins M.J."/>
            <person name="Karaoz U."/>
            <person name="Brodie E.L."/>
            <person name="Williams K.H."/>
            <person name="Hubbard S.S."/>
            <person name="Banfield J.F."/>
        </authorList>
    </citation>
    <scope>NUCLEOTIDE SEQUENCE [LARGE SCALE GENOMIC DNA]</scope>
</reference>
<accession>A0A1G2KR63</accession>